<dbReference type="EMBL" id="KI301636">
    <property type="protein sequence ID" value="ERZ94926.1"/>
    <property type="molecule type" value="Genomic_DNA"/>
</dbReference>
<evidence type="ECO:0000313" key="1">
    <source>
        <dbReference type="EMBL" id="ERZ94926.1"/>
    </source>
</evidence>
<dbReference type="HOGENOM" id="CLU_1769112_0_0_1"/>
<name>U9SIM0_RHIID</name>
<gene>
    <name evidence="1" type="ORF">GLOINDRAFT_90304</name>
</gene>
<sequence length="147" mass="17144">MGLIIVIDVLLPQKIIDPALIYDREQEAIIIKRKNSVYSSETYKKYGNAKLIKSEIKNLQIKILKNISNSPYKDNNQSTSDKINETIIQFKIDVYDLAKMRSTIQVWHQINSDDKNKSKDELPNKGKPFLEYIWTNGIPSFKGRERR</sequence>
<dbReference type="AlphaFoldDB" id="U9SIM0"/>
<organism evidence="1">
    <name type="scientific">Rhizophagus irregularis (strain DAOM 181602 / DAOM 197198 / MUCL 43194)</name>
    <name type="common">Arbuscular mycorrhizal fungus</name>
    <name type="synonym">Glomus intraradices</name>
    <dbReference type="NCBI Taxonomy" id="747089"/>
    <lineage>
        <taxon>Eukaryota</taxon>
        <taxon>Fungi</taxon>
        <taxon>Fungi incertae sedis</taxon>
        <taxon>Mucoromycota</taxon>
        <taxon>Glomeromycotina</taxon>
        <taxon>Glomeromycetes</taxon>
        <taxon>Glomerales</taxon>
        <taxon>Glomeraceae</taxon>
        <taxon>Rhizophagus</taxon>
    </lineage>
</organism>
<accession>U9SIM0</accession>
<reference evidence="1" key="1">
    <citation type="submission" date="2013-07" db="EMBL/GenBank/DDBJ databases">
        <title>The genome of an arbuscular mycorrhizal fungus provides insights into the evolution of the oldest plant symbiosis.</title>
        <authorList>
            <consortium name="DOE Joint Genome Institute"/>
            <person name="Tisserant E."/>
            <person name="Malbreil M."/>
            <person name="Kuo A."/>
            <person name="Kohler A."/>
            <person name="Symeonidi A."/>
            <person name="Balestrini R."/>
            <person name="Charron P."/>
            <person name="Duensing N."/>
            <person name="Frei-dit-Frey N."/>
            <person name="Gianinazzi-Pearson V."/>
            <person name="Gilbert B."/>
            <person name="Handa Y."/>
            <person name="Hijri M."/>
            <person name="Kaul R."/>
            <person name="Kawaguchi M."/>
            <person name="Krajinski F."/>
            <person name="Lammers P."/>
            <person name="Lapierre D."/>
            <person name="Masclaux F.G."/>
            <person name="Murat C."/>
            <person name="Morin E."/>
            <person name="Ndikumana S."/>
            <person name="Pagni M."/>
            <person name="Petitpierre D."/>
            <person name="Requena N."/>
            <person name="Rosikiewicz P."/>
            <person name="Riley R."/>
            <person name="Saito K."/>
            <person name="San Clemente H."/>
            <person name="Shapiro H."/>
            <person name="van Tuinen D."/>
            <person name="Becard G."/>
            <person name="Bonfante P."/>
            <person name="Paszkowski U."/>
            <person name="Shachar-Hill Y."/>
            <person name="Young J.P."/>
            <person name="Sanders I.R."/>
            <person name="Henrissat B."/>
            <person name="Rensing S.A."/>
            <person name="Grigoriev I.V."/>
            <person name="Corradi N."/>
            <person name="Roux C."/>
            <person name="Martin F."/>
        </authorList>
    </citation>
    <scope>NUCLEOTIDE SEQUENCE</scope>
    <source>
        <strain evidence="1">DAOM 197198</strain>
    </source>
</reference>
<protein>
    <submittedName>
        <fullName evidence="1">Uncharacterized protein</fullName>
    </submittedName>
</protein>
<proteinExistence type="predicted"/>